<evidence type="ECO:0000256" key="6">
    <source>
        <dbReference type="ARBA" id="ARBA00023242"/>
    </source>
</evidence>
<comment type="subcellular location">
    <subcellularLocation>
        <location evidence="1">Nucleus</location>
    </subcellularLocation>
</comment>
<dbReference type="InterPro" id="IPR036388">
    <property type="entry name" value="WH-like_DNA-bd_sf"/>
</dbReference>
<dbReference type="AlphaFoldDB" id="A0AAW1K8M7"/>
<dbReference type="GO" id="GO:0005634">
    <property type="term" value="C:nucleus"/>
    <property type="evidence" value="ECO:0007669"/>
    <property type="project" value="UniProtKB-SubCell"/>
</dbReference>
<evidence type="ECO:0000313" key="14">
    <source>
        <dbReference type="Proteomes" id="UP001443914"/>
    </source>
</evidence>
<dbReference type="InterPro" id="IPR036390">
    <property type="entry name" value="WH_DNA-bd_sf"/>
</dbReference>
<dbReference type="GO" id="GO:1990904">
    <property type="term" value="C:ribonucleoprotein complex"/>
    <property type="evidence" value="ECO:0007669"/>
    <property type="project" value="UniProtKB-KW"/>
</dbReference>
<dbReference type="GO" id="GO:0006364">
    <property type="term" value="P:rRNA processing"/>
    <property type="evidence" value="ECO:0007669"/>
    <property type="project" value="UniProtKB-KW"/>
</dbReference>
<dbReference type="SUPFAM" id="SSF46785">
    <property type="entry name" value="Winged helix' DNA-binding domain"/>
    <property type="match status" value="1"/>
</dbReference>
<dbReference type="Proteomes" id="UP001443914">
    <property type="component" value="Unassembled WGS sequence"/>
</dbReference>
<dbReference type="NCBIfam" id="TIGR00495">
    <property type="entry name" value="crvDNA_42K"/>
    <property type="match status" value="1"/>
</dbReference>
<feature type="region of interest" description="Disordered" evidence="11">
    <location>
        <begin position="354"/>
        <end position="396"/>
    </location>
</feature>
<evidence type="ECO:0000256" key="10">
    <source>
        <dbReference type="ARBA" id="ARBA00073371"/>
    </source>
</evidence>
<dbReference type="FunFam" id="1.10.10.10:FF:000029">
    <property type="entry name" value="Proliferation-associated 2G4, a"/>
    <property type="match status" value="1"/>
</dbReference>
<dbReference type="InterPro" id="IPR047113">
    <property type="entry name" value="PA2G4/ARX1"/>
</dbReference>
<dbReference type="Gene3D" id="1.10.10.10">
    <property type="entry name" value="Winged helix-like DNA-binding domain superfamily/Winged helix DNA-binding domain"/>
    <property type="match status" value="1"/>
</dbReference>
<dbReference type="PANTHER" id="PTHR10804:SF11">
    <property type="entry name" value="PROLIFERATION-ASSOCIATED PROTEIN 2G4"/>
    <property type="match status" value="1"/>
</dbReference>
<keyword evidence="5" id="KW-0694">RNA-binding</keyword>
<evidence type="ECO:0000256" key="11">
    <source>
        <dbReference type="SAM" id="MobiDB-lite"/>
    </source>
</evidence>
<dbReference type="CDD" id="cd01089">
    <property type="entry name" value="PA2G4-like"/>
    <property type="match status" value="1"/>
</dbReference>
<evidence type="ECO:0000256" key="9">
    <source>
        <dbReference type="ARBA" id="ARBA00055717"/>
    </source>
</evidence>
<evidence type="ECO:0000259" key="12">
    <source>
        <dbReference type="Pfam" id="PF00557"/>
    </source>
</evidence>
<dbReference type="InterPro" id="IPR036005">
    <property type="entry name" value="Creatinase/aminopeptidase-like"/>
</dbReference>
<comment type="function">
    <text evidence="9">Binds RNA. Associates with 28S, 18S and 5.8S mature rRNAs, several rRNA precursors and probably U3 small nucleolar RNA. May be involved in regulation of intermediate and late steps of rRNA processing. May be involved in ribosome assembly. Required for expression of cell cycle genes such as CYCD3-1, RNR2A and CDKB1-1. Promotes, in a dose- and auxin-dependent manner, organ growth by stimulating both cell proliferation and expansion, via the regulation of RBR1 levels.</text>
</comment>
<keyword evidence="14" id="KW-1185">Reference proteome</keyword>
<keyword evidence="4" id="KW-0698">rRNA processing</keyword>
<dbReference type="FunFam" id="3.90.230.10:FF:000012">
    <property type="entry name" value="ERBB-3 BINDING PROTEIN 1"/>
    <property type="match status" value="1"/>
</dbReference>
<reference evidence="13" key="1">
    <citation type="submission" date="2024-03" db="EMBL/GenBank/DDBJ databases">
        <title>WGS assembly of Saponaria officinalis var. Norfolk2.</title>
        <authorList>
            <person name="Jenkins J."/>
            <person name="Shu S."/>
            <person name="Grimwood J."/>
            <person name="Barry K."/>
            <person name="Goodstein D."/>
            <person name="Schmutz J."/>
            <person name="Leebens-Mack J."/>
            <person name="Osbourn A."/>
        </authorList>
    </citation>
    <scope>NUCLEOTIDE SEQUENCE [LARGE SCALE GENOMIC DNA]</scope>
    <source>
        <strain evidence="13">JIC</strain>
    </source>
</reference>
<proteinExistence type="inferred from homology"/>
<evidence type="ECO:0000256" key="8">
    <source>
        <dbReference type="ARBA" id="ARBA00023294"/>
    </source>
</evidence>
<sequence>MSDDEREERELDLSSPDVVTKYKSAAEIINKALHLVLSECKPKSKIVDICDKGDAYIQEQTGNMYKNAKKKIERGVAFPTCISVNNVVCHYSPLHNDESVLEEGDVVKLDMGCHIDGFIATVAHTHVIQEGAVIGRKADVIAAANTAAEVALRLVRPGKKNKDVTDAIQKVAAAYDCKIVEGVLSHQLKQFVIDGNKVVLSVASPDMRVDDAEFEENEVYAVDILASTGDGKPRMLDEKQTTIYKRAVDRNYHLKMKASRFIFSEINQKFPIMPFTARALEEKRARLGLLECVNHDLLQPYPVLHEKPGDFVAHIKFTVLLMPNGSDRITTHSLQELQPTKTIDDPEIKAWLALGTKTKKKGGGKKKKGKRGDKPEGEESAAAEPMDASNGATAES</sequence>
<name>A0AAW1K8M7_SAPOF</name>
<evidence type="ECO:0000256" key="4">
    <source>
        <dbReference type="ARBA" id="ARBA00022552"/>
    </source>
</evidence>
<feature type="compositionally biased region" description="Basic residues" evidence="11">
    <location>
        <begin position="357"/>
        <end position="371"/>
    </location>
</feature>
<keyword evidence="7" id="KW-0687">Ribonucleoprotein</keyword>
<protein>
    <recommendedName>
        <fullName evidence="10">ERBB-3 BINDING PROTEIN 1</fullName>
    </recommendedName>
</protein>
<evidence type="ECO:0000256" key="5">
    <source>
        <dbReference type="ARBA" id="ARBA00022884"/>
    </source>
</evidence>
<dbReference type="GO" id="GO:0051302">
    <property type="term" value="P:regulation of cell division"/>
    <property type="evidence" value="ECO:0007669"/>
    <property type="project" value="UniProtKB-ARBA"/>
</dbReference>
<comment type="similarity">
    <text evidence="2">Belongs to the peptidase M24 family.</text>
</comment>
<dbReference type="GO" id="GO:0001558">
    <property type="term" value="P:regulation of cell growth"/>
    <property type="evidence" value="ECO:0007669"/>
    <property type="project" value="UniProtKB-ARBA"/>
</dbReference>
<evidence type="ECO:0000256" key="2">
    <source>
        <dbReference type="ARBA" id="ARBA00007319"/>
    </source>
</evidence>
<evidence type="ECO:0000313" key="13">
    <source>
        <dbReference type="EMBL" id="KAK9715996.1"/>
    </source>
</evidence>
<evidence type="ECO:0000256" key="7">
    <source>
        <dbReference type="ARBA" id="ARBA00023274"/>
    </source>
</evidence>
<dbReference type="InterPro" id="IPR000994">
    <property type="entry name" value="Pept_M24"/>
</dbReference>
<keyword evidence="8" id="KW-0927">Auxin signaling pathway</keyword>
<dbReference type="Gene3D" id="3.90.230.10">
    <property type="entry name" value="Creatinase/methionine aminopeptidase superfamily"/>
    <property type="match status" value="1"/>
</dbReference>
<gene>
    <name evidence="13" type="ORF">RND81_06G204600</name>
</gene>
<evidence type="ECO:0000256" key="3">
    <source>
        <dbReference type="ARBA" id="ARBA00022473"/>
    </source>
</evidence>
<feature type="domain" description="Peptidase M24" evidence="12">
    <location>
        <begin position="21"/>
        <end position="222"/>
    </location>
</feature>
<dbReference type="InterPro" id="IPR001714">
    <property type="entry name" value="Pept_M24_MAP"/>
</dbReference>
<dbReference type="InterPro" id="IPR004545">
    <property type="entry name" value="PA2G4"/>
</dbReference>
<dbReference type="EMBL" id="JBDFQZ010000006">
    <property type="protein sequence ID" value="KAK9715996.1"/>
    <property type="molecule type" value="Genomic_DNA"/>
</dbReference>
<dbReference type="Pfam" id="PF00557">
    <property type="entry name" value="Peptidase_M24"/>
    <property type="match status" value="1"/>
</dbReference>
<dbReference type="GO" id="GO:0003723">
    <property type="term" value="F:RNA binding"/>
    <property type="evidence" value="ECO:0007669"/>
    <property type="project" value="UniProtKB-KW"/>
</dbReference>
<keyword evidence="3" id="KW-0217">Developmental protein</keyword>
<accession>A0AAW1K8M7</accession>
<organism evidence="13 14">
    <name type="scientific">Saponaria officinalis</name>
    <name type="common">Common soapwort</name>
    <name type="synonym">Lychnis saponaria</name>
    <dbReference type="NCBI Taxonomy" id="3572"/>
    <lineage>
        <taxon>Eukaryota</taxon>
        <taxon>Viridiplantae</taxon>
        <taxon>Streptophyta</taxon>
        <taxon>Embryophyta</taxon>
        <taxon>Tracheophyta</taxon>
        <taxon>Spermatophyta</taxon>
        <taxon>Magnoliopsida</taxon>
        <taxon>eudicotyledons</taxon>
        <taxon>Gunneridae</taxon>
        <taxon>Pentapetalae</taxon>
        <taxon>Caryophyllales</taxon>
        <taxon>Caryophyllaceae</taxon>
        <taxon>Caryophylleae</taxon>
        <taxon>Saponaria</taxon>
    </lineage>
</organism>
<keyword evidence="6" id="KW-0539">Nucleus</keyword>
<dbReference type="SUPFAM" id="SSF55920">
    <property type="entry name" value="Creatinase/aminopeptidase"/>
    <property type="match status" value="1"/>
</dbReference>
<comment type="caution">
    <text evidence="13">The sequence shown here is derived from an EMBL/GenBank/DDBJ whole genome shotgun (WGS) entry which is preliminary data.</text>
</comment>
<dbReference type="PRINTS" id="PR00599">
    <property type="entry name" value="MAPEPTIDASE"/>
</dbReference>
<dbReference type="GO" id="GO:0009734">
    <property type="term" value="P:auxin-activated signaling pathway"/>
    <property type="evidence" value="ECO:0007669"/>
    <property type="project" value="UniProtKB-KW"/>
</dbReference>
<dbReference type="PANTHER" id="PTHR10804">
    <property type="entry name" value="PROTEASE FAMILY M24 METHIONYL AMINOPEPTIDASE, AMINOPEPTIDASE P"/>
    <property type="match status" value="1"/>
</dbReference>
<evidence type="ECO:0000256" key="1">
    <source>
        <dbReference type="ARBA" id="ARBA00004123"/>
    </source>
</evidence>